<feature type="non-terminal residue" evidence="1">
    <location>
        <position position="87"/>
    </location>
</feature>
<accession>A0A0V0GKU4</accession>
<protein>
    <submittedName>
        <fullName evidence="1">Putative ovule protein</fullName>
    </submittedName>
</protein>
<name>A0A0V0GKU4_SOLCH</name>
<organism evidence="1">
    <name type="scientific">Solanum chacoense</name>
    <name type="common">Chaco potato</name>
    <dbReference type="NCBI Taxonomy" id="4108"/>
    <lineage>
        <taxon>Eukaryota</taxon>
        <taxon>Viridiplantae</taxon>
        <taxon>Streptophyta</taxon>
        <taxon>Embryophyta</taxon>
        <taxon>Tracheophyta</taxon>
        <taxon>Spermatophyta</taxon>
        <taxon>Magnoliopsida</taxon>
        <taxon>eudicotyledons</taxon>
        <taxon>Gunneridae</taxon>
        <taxon>Pentapetalae</taxon>
        <taxon>asterids</taxon>
        <taxon>lamiids</taxon>
        <taxon>Solanales</taxon>
        <taxon>Solanaceae</taxon>
        <taxon>Solanoideae</taxon>
        <taxon>Solaneae</taxon>
        <taxon>Solanum</taxon>
    </lineage>
</organism>
<proteinExistence type="predicted"/>
<evidence type="ECO:0000313" key="1">
    <source>
        <dbReference type="EMBL" id="JAP07878.1"/>
    </source>
</evidence>
<dbReference type="EMBL" id="GEDG01037881">
    <property type="protein sequence ID" value="JAP07878.1"/>
    <property type="molecule type" value="Transcribed_RNA"/>
</dbReference>
<dbReference type="AlphaFoldDB" id="A0A0V0GKU4"/>
<reference evidence="1" key="1">
    <citation type="submission" date="2015-12" db="EMBL/GenBank/DDBJ databases">
        <title>Gene expression during late stages of embryo sac development: a critical building block for successful pollen-pistil interactions.</title>
        <authorList>
            <person name="Liu Y."/>
            <person name="Joly V."/>
            <person name="Sabar M."/>
            <person name="Matton D.P."/>
        </authorList>
    </citation>
    <scope>NUCLEOTIDE SEQUENCE</scope>
</reference>
<sequence>MGPRQSKFHFKDNGTLVSDLMGRPNQLQDKLSSTEQFIHIWSCFYILQWGARREREEREPLPILVTSTLITRQEISPYWPLNILTFS</sequence>